<accession>A0A6N8CL23</accession>
<keyword evidence="3 14" id="KW-0479">Metal-binding</keyword>
<comment type="cofactor">
    <cofactor evidence="14">
        <name>[4Fe-4S] cluster</name>
        <dbReference type="ChEBI" id="CHEBI:49883"/>
    </cofactor>
    <text evidence="14">Binds 1 [4Fe-4S] cluster.</text>
</comment>
<gene>
    <name evidence="14 16" type="primary">addB</name>
    <name evidence="16" type="ORF">GMB86_00700</name>
</gene>
<comment type="subunit">
    <text evidence="14">Heterodimer of AddA and AddB.</text>
</comment>
<dbReference type="Pfam" id="PF21445">
    <property type="entry name" value="ADDB_N"/>
    <property type="match status" value="1"/>
</dbReference>
<organism evidence="16 17">
    <name type="scientific">Terrilactibacillus tamarindi</name>
    <dbReference type="NCBI Taxonomy" id="2599694"/>
    <lineage>
        <taxon>Bacteria</taxon>
        <taxon>Bacillati</taxon>
        <taxon>Bacillota</taxon>
        <taxon>Bacilli</taxon>
        <taxon>Bacillales</taxon>
        <taxon>Bacillaceae</taxon>
        <taxon>Terrilactibacillus</taxon>
    </lineage>
</organism>
<keyword evidence="13 14" id="KW-0234">DNA repair</keyword>
<dbReference type="InterPro" id="IPR027417">
    <property type="entry name" value="P-loop_NTPase"/>
</dbReference>
<sequence length="1160" mass="134150">MSLRCILGSPGTGKTTYCHEEIIKKLKENPMGKPLILLVPEQMTFSTEYLLAKTPDLGGMTRLNVYSFPRLALRVLQQSGGAARYHLTSVGVSMLLRKIVEQHKGKLRLYKKAADQHGFFDQLHTAITEFKRYCISPEELHNKAVGFVSEEQNDVLLQDKLADLQLIYSELEKAIFDKFIDSEDYLQLLTDKIKETPFLKDTEVWIDGFDVMTPQERQVVTELMVHTERTTVTLSLDQEYDLLPHPLSVYQQPARLYKQIKEQALDNQVEIESNVYLTEYRRSQKSGLRHLALQYNERPYLPITDYDGITLLEATNRREEIELAARRILTFVRDEGLRYRDISVFIRDLSSYSEMIRTIFGDYQIPIFIDQKRSMCHHPLIEFIRSALEVIQKNWRYDAVFRCVKTDMLFSYEGSRFEQREEMDILENYVIAHGIYGKKWTSRDPWLYQRYQDLDRDMPKTKEDVEAEKRLNRVRLQVARPLQSLQEQMKKAPTIQDKCTALYKFLMDLFVPEKIERLRREAEAEGRLEDAMEHRQVWKAVMDLMDQMVEATGEERVSLSLFNKMIETGLDTLEFALVPPAIDQVVVGSLDRSRPINIKVAFILGINEGILPAKPTEDGILSDQDRILLQNEDVILSEGTDEQIMNEEYYFFRGLTCPSDELILSYPLANEEGQGLLPSPFIHRLKHLFPTLTEKLIHSEPQTLLDEDHLPFVTRPNKTLAYLAGGLREWLRGYPLQNVWWNTYNWYMETPDWKDKCRHMISSLFYRNQASIKPETAKQLYGETIRASVSRMELFNACPFAQFASYGLKLKERSMFRLEAPDIGQLFHSALRIMTDQIMRQHKSWADLTEKACEQLAEEVVTTLAPKLQRQILMSSNRHHYLQHKLSQVVARVAKVMSSHAKRSGFSPVGLELPFGPNQPLPPLTFELPNGCKMEIIGRIDRVDRGSNDQGVLLRIIDYKSSSKDLSMTEVYYGLALQMLTYLDVIITNSKAWLGEEAMPAGVLYFHVHDPLLSINEPLTDEAIEKTILKDFKMKGLVLSEESVVREMDTTLTTGYSDLLPLALKKNGEFYSSSSVASTEAFDAMKTHVREVIQKVGTDLTNGQVDISPYRLNDRTPCDFCSFRSVCQFDQSQKDNNYRLLKKQKDEEIMKQLLKGESHE</sequence>
<evidence type="ECO:0000256" key="14">
    <source>
        <dbReference type="HAMAP-Rule" id="MF_01452"/>
    </source>
</evidence>
<dbReference type="InterPro" id="IPR049035">
    <property type="entry name" value="ADDB_N"/>
</dbReference>
<dbReference type="Gene3D" id="6.10.140.1030">
    <property type="match status" value="1"/>
</dbReference>
<keyword evidence="10 14" id="KW-0408">Iron</keyword>
<evidence type="ECO:0000256" key="6">
    <source>
        <dbReference type="ARBA" id="ARBA00022801"/>
    </source>
</evidence>
<dbReference type="PANTHER" id="PTHR30591:SF1">
    <property type="entry name" value="RECBCD ENZYME SUBUNIT RECC"/>
    <property type="match status" value="1"/>
</dbReference>
<comment type="similarity">
    <text evidence="14">Belongs to the helicase family. AddB/RexB type 1 subfamily.</text>
</comment>
<dbReference type="AlphaFoldDB" id="A0A6N8CL23"/>
<keyword evidence="2 14" id="KW-0540">Nuclease</keyword>
<dbReference type="GO" id="GO:0008409">
    <property type="term" value="F:5'-3' exonuclease activity"/>
    <property type="evidence" value="ECO:0007669"/>
    <property type="project" value="UniProtKB-UniRule"/>
</dbReference>
<dbReference type="RefSeq" id="WP_155215792.1">
    <property type="nucleotide sequence ID" value="NZ_WNHB01000001.1"/>
</dbReference>
<dbReference type="Gene3D" id="3.40.50.300">
    <property type="entry name" value="P-loop containing nucleotide triphosphate hydrolases"/>
    <property type="match status" value="4"/>
</dbReference>
<evidence type="ECO:0000256" key="1">
    <source>
        <dbReference type="ARBA" id="ARBA00022485"/>
    </source>
</evidence>
<feature type="binding site" evidence="14">
    <location>
        <position position="1127"/>
    </location>
    <ligand>
        <name>[4Fe-4S] cluster</name>
        <dbReference type="ChEBI" id="CHEBI:49883"/>
    </ligand>
</feature>
<dbReference type="InterPro" id="IPR011604">
    <property type="entry name" value="PDDEXK-like_dom_sf"/>
</dbReference>
<comment type="cofactor">
    <cofactor evidence="14">
        <name>Mg(2+)</name>
        <dbReference type="ChEBI" id="CHEBI:18420"/>
    </cofactor>
</comment>
<feature type="binding site" evidence="14">
    <location>
        <position position="1118"/>
    </location>
    <ligand>
        <name>[4Fe-4S] cluster</name>
        <dbReference type="ChEBI" id="CHEBI:49883"/>
    </ligand>
</feature>
<keyword evidence="6 14" id="KW-0378">Hydrolase</keyword>
<dbReference type="EMBL" id="WNHB01000001">
    <property type="protein sequence ID" value="MTT30532.1"/>
    <property type="molecule type" value="Genomic_DNA"/>
</dbReference>
<dbReference type="InterPro" id="IPR038726">
    <property type="entry name" value="PDDEXK_AddAB-type"/>
</dbReference>
<evidence type="ECO:0000256" key="9">
    <source>
        <dbReference type="ARBA" id="ARBA00022840"/>
    </source>
</evidence>
<keyword evidence="4 14" id="KW-0547">Nucleotide-binding</keyword>
<evidence type="ECO:0000256" key="7">
    <source>
        <dbReference type="ARBA" id="ARBA00022806"/>
    </source>
</evidence>
<dbReference type="GO" id="GO:0046872">
    <property type="term" value="F:metal ion binding"/>
    <property type="evidence" value="ECO:0007669"/>
    <property type="project" value="UniProtKB-KW"/>
</dbReference>
<evidence type="ECO:0000256" key="12">
    <source>
        <dbReference type="ARBA" id="ARBA00023125"/>
    </source>
</evidence>
<dbReference type="GO" id="GO:0005524">
    <property type="term" value="F:ATP binding"/>
    <property type="evidence" value="ECO:0007669"/>
    <property type="project" value="UniProtKB-UniRule"/>
</dbReference>
<dbReference type="InterPro" id="IPR014140">
    <property type="entry name" value="DNA_helicase_suAddB"/>
</dbReference>
<evidence type="ECO:0000256" key="11">
    <source>
        <dbReference type="ARBA" id="ARBA00023014"/>
    </source>
</evidence>
<keyword evidence="9 14" id="KW-0067">ATP-binding</keyword>
<evidence type="ECO:0000256" key="2">
    <source>
        <dbReference type="ARBA" id="ARBA00022722"/>
    </source>
</evidence>
<evidence type="ECO:0000259" key="15">
    <source>
        <dbReference type="PROSITE" id="PS51217"/>
    </source>
</evidence>
<dbReference type="GO" id="GO:0000724">
    <property type="term" value="P:double-strand break repair via homologous recombination"/>
    <property type="evidence" value="ECO:0007669"/>
    <property type="project" value="UniProtKB-UniRule"/>
</dbReference>
<keyword evidence="17" id="KW-1185">Reference proteome</keyword>
<keyword evidence="12 14" id="KW-0238">DNA-binding</keyword>
<evidence type="ECO:0000313" key="17">
    <source>
        <dbReference type="Proteomes" id="UP000440978"/>
    </source>
</evidence>
<keyword evidence="11 14" id="KW-0411">Iron-sulfur</keyword>
<evidence type="ECO:0000256" key="13">
    <source>
        <dbReference type="ARBA" id="ARBA00023204"/>
    </source>
</evidence>
<dbReference type="Gene3D" id="3.90.320.10">
    <property type="match status" value="1"/>
</dbReference>
<dbReference type="InterPro" id="IPR014017">
    <property type="entry name" value="DNA_helicase_UvrD-like_C"/>
</dbReference>
<evidence type="ECO:0000256" key="5">
    <source>
        <dbReference type="ARBA" id="ARBA00022763"/>
    </source>
</evidence>
<feature type="domain" description="UvrD-like helicase C-terminal" evidence="15">
    <location>
        <begin position="278"/>
        <end position="595"/>
    </location>
</feature>
<dbReference type="SUPFAM" id="SSF52540">
    <property type="entry name" value="P-loop containing nucleoside triphosphate hydrolases"/>
    <property type="match status" value="1"/>
</dbReference>
<dbReference type="Pfam" id="PF12705">
    <property type="entry name" value="PDDEXK_1"/>
    <property type="match status" value="1"/>
</dbReference>
<comment type="function">
    <text evidence="14">The heterodimer acts as both an ATP-dependent DNA helicase and an ATP-dependent, dual-direction single-stranded exonuclease. Recognizes the chi site generating a DNA molecule suitable for the initiation of homologous recombination. The AddB subunit has 5' -&gt; 3' nuclease activity but not helicase activity.</text>
</comment>
<dbReference type="OrthoDB" id="9758506at2"/>
<dbReference type="GO" id="GO:0004386">
    <property type="term" value="F:helicase activity"/>
    <property type="evidence" value="ECO:0007669"/>
    <property type="project" value="UniProtKB-KW"/>
</dbReference>
<evidence type="ECO:0000256" key="3">
    <source>
        <dbReference type="ARBA" id="ARBA00022723"/>
    </source>
</evidence>
<dbReference type="EC" id="3.1.-.-" evidence="14"/>
<evidence type="ECO:0000256" key="8">
    <source>
        <dbReference type="ARBA" id="ARBA00022839"/>
    </source>
</evidence>
<dbReference type="GO" id="GO:0003690">
    <property type="term" value="F:double-stranded DNA binding"/>
    <property type="evidence" value="ECO:0007669"/>
    <property type="project" value="UniProtKB-UniRule"/>
</dbReference>
<dbReference type="PANTHER" id="PTHR30591">
    <property type="entry name" value="RECBCD ENZYME SUBUNIT RECC"/>
    <property type="match status" value="1"/>
</dbReference>
<feature type="binding site" evidence="14">
    <location>
        <position position="798"/>
    </location>
    <ligand>
        <name>[4Fe-4S] cluster</name>
        <dbReference type="ChEBI" id="CHEBI:49883"/>
    </ligand>
</feature>
<dbReference type="NCBIfam" id="TIGR02773">
    <property type="entry name" value="addB_Gpos"/>
    <property type="match status" value="1"/>
</dbReference>
<keyword evidence="8 14" id="KW-0269">Exonuclease</keyword>
<dbReference type="PROSITE" id="PS51217">
    <property type="entry name" value="UVRD_HELICASE_CTER"/>
    <property type="match status" value="1"/>
</dbReference>
<keyword evidence="7 14" id="KW-0347">Helicase</keyword>
<protein>
    <recommendedName>
        <fullName evidence="14">ATP-dependent helicase/deoxyribonuclease subunit B</fullName>
        <ecNumber evidence="14">3.1.-.-</ecNumber>
    </recommendedName>
    <alternativeName>
        <fullName evidence="14">ATP-dependent helicase/nuclease subunit AddB</fullName>
    </alternativeName>
</protein>
<dbReference type="HAMAP" id="MF_01452">
    <property type="entry name" value="AddB_type1"/>
    <property type="match status" value="1"/>
</dbReference>
<comment type="caution">
    <text evidence="16">The sequence shown here is derived from an EMBL/GenBank/DDBJ whole genome shotgun (WGS) entry which is preliminary data.</text>
</comment>
<comment type="miscellaneous">
    <text evidence="14">Despite having conserved helicase domains, this subunit does not have helicase activity.</text>
</comment>
<name>A0A6N8CL23_9BACI</name>
<evidence type="ECO:0000313" key="16">
    <source>
        <dbReference type="EMBL" id="MTT30532.1"/>
    </source>
</evidence>
<evidence type="ECO:0000256" key="4">
    <source>
        <dbReference type="ARBA" id="ARBA00022741"/>
    </source>
</evidence>
<dbReference type="GO" id="GO:0051539">
    <property type="term" value="F:4 iron, 4 sulfur cluster binding"/>
    <property type="evidence" value="ECO:0007669"/>
    <property type="project" value="UniProtKB-KW"/>
</dbReference>
<feature type="binding site" evidence="14">
    <location>
        <position position="1121"/>
    </location>
    <ligand>
        <name>[4Fe-4S] cluster</name>
        <dbReference type="ChEBI" id="CHEBI:49883"/>
    </ligand>
</feature>
<proteinExistence type="inferred from homology"/>
<keyword evidence="5 14" id="KW-0227">DNA damage</keyword>
<dbReference type="Proteomes" id="UP000440978">
    <property type="component" value="Unassembled WGS sequence"/>
</dbReference>
<keyword evidence="1 14" id="KW-0004">4Fe-4S</keyword>
<evidence type="ECO:0000256" key="10">
    <source>
        <dbReference type="ARBA" id="ARBA00023004"/>
    </source>
</evidence>
<reference evidence="16 17" key="1">
    <citation type="submission" date="2019-11" db="EMBL/GenBank/DDBJ databases">
        <title>Terrilactibacillus tamarindus sp. nov. BCM23-1 isolated from bark of Tamarindus indica.</title>
        <authorList>
            <person name="Kingkaew E."/>
            <person name="Tanasupawat S."/>
        </authorList>
    </citation>
    <scope>NUCLEOTIDE SEQUENCE [LARGE SCALE GENOMIC DNA]</scope>
    <source>
        <strain evidence="16 17">BCM23-1</strain>
    </source>
</reference>